<evidence type="ECO:0000313" key="2">
    <source>
        <dbReference type="Proteomes" id="UP000283841"/>
    </source>
</evidence>
<reference evidence="1 2" key="1">
    <citation type="journal article" date="2018" name="Front. Microbiol.">
        <title>Genomic and genetic insights into a cosmopolitan fungus, Paecilomyces variotii (Eurotiales).</title>
        <authorList>
            <person name="Urquhart A.S."/>
            <person name="Mondo S.J."/>
            <person name="Makela M.R."/>
            <person name="Hane J.K."/>
            <person name="Wiebenga A."/>
            <person name="He G."/>
            <person name="Mihaltcheva S."/>
            <person name="Pangilinan J."/>
            <person name="Lipzen A."/>
            <person name="Barry K."/>
            <person name="de Vries R.P."/>
            <person name="Grigoriev I.V."/>
            <person name="Idnurm A."/>
        </authorList>
    </citation>
    <scope>NUCLEOTIDE SEQUENCE [LARGE SCALE GENOMIC DNA]</scope>
    <source>
        <strain evidence="1 2">CBS 101075</strain>
    </source>
</reference>
<sequence length="405" mass="47957">MPIDRFHLPKRWDPTHCCVLCGLKIPTDADDPNVTHEREDWKAMAEKLQRRKRPSRRLASRSLIVPATDFENVEFRKNPPQWLCFHRTILDDPKTNKLQISGISHGYFGWYPRPAPVDPNRAVIYRGAIREDRRWNVEFHMANLFEPDWNREAGERVGYPIHVHCWLLLDRFIAHNVIKQNLRLFIQVIEEFWKANKEEWGRWVLHIPGDPDPEMDGCYEDGIHWLKRQSDVPKPMNIRVLDDEKSRPVHWPANPLRIPDIQELTERVTRSYNHLRLDRHPAKAANLPLDIAMIIIDTIYQSQPHSRQRIEDTRNILVAFGWILPNTYWQSRCNPQLVFEVDDLIKAGPVIDWAEFCLGLEELLLDEDWYCNSGLNNRGRILKLFKGIKEQFDKTIKQENRTERA</sequence>
<comment type="caution">
    <text evidence="1">The sequence shown here is derived from an EMBL/GenBank/DDBJ whole genome shotgun (WGS) entry which is preliminary data.</text>
</comment>
<keyword evidence="2" id="KW-1185">Reference proteome</keyword>
<dbReference type="GeneID" id="39601631"/>
<dbReference type="Proteomes" id="UP000283841">
    <property type="component" value="Unassembled WGS sequence"/>
</dbReference>
<protein>
    <submittedName>
        <fullName evidence="1">Uncharacterized protein</fullName>
    </submittedName>
</protein>
<dbReference type="STRING" id="264951.A0A443HLK0"/>
<gene>
    <name evidence="1" type="ORF">C8Q69DRAFT_501046</name>
</gene>
<organism evidence="1 2">
    <name type="scientific">Byssochlamys spectabilis</name>
    <name type="common">Paecilomyces variotii</name>
    <dbReference type="NCBI Taxonomy" id="264951"/>
    <lineage>
        <taxon>Eukaryota</taxon>
        <taxon>Fungi</taxon>
        <taxon>Dikarya</taxon>
        <taxon>Ascomycota</taxon>
        <taxon>Pezizomycotina</taxon>
        <taxon>Eurotiomycetes</taxon>
        <taxon>Eurotiomycetidae</taxon>
        <taxon>Eurotiales</taxon>
        <taxon>Thermoascaceae</taxon>
        <taxon>Paecilomyces</taxon>
    </lineage>
</organism>
<evidence type="ECO:0000313" key="1">
    <source>
        <dbReference type="EMBL" id="RWQ92678.1"/>
    </source>
</evidence>
<dbReference type="AlphaFoldDB" id="A0A443HLK0"/>
<dbReference type="EMBL" id="RCNU01000012">
    <property type="protein sequence ID" value="RWQ92678.1"/>
    <property type="molecule type" value="Genomic_DNA"/>
</dbReference>
<name>A0A443HLK0_BYSSP</name>
<accession>A0A443HLK0</accession>
<dbReference type="RefSeq" id="XP_028482323.1">
    <property type="nucleotide sequence ID" value="XM_028632354.1"/>
</dbReference>
<proteinExistence type="predicted"/>
<dbReference type="VEuPathDB" id="FungiDB:C8Q69DRAFT_501046"/>